<dbReference type="NCBIfam" id="TIGR01620">
    <property type="entry name" value="hyp_HI0043"/>
    <property type="match status" value="1"/>
</dbReference>
<name>A0A368LMM4_9VIBR</name>
<feature type="compositionally biased region" description="Basic and acidic residues" evidence="8">
    <location>
        <begin position="13"/>
        <end position="30"/>
    </location>
</feature>
<dbReference type="GeneID" id="303188396"/>
<feature type="transmembrane region" description="Helical" evidence="9">
    <location>
        <begin position="123"/>
        <end position="144"/>
    </location>
</feature>
<dbReference type="Proteomes" id="UP000252479">
    <property type="component" value="Unassembled WGS sequence"/>
</dbReference>
<reference evidence="10 11" key="1">
    <citation type="journal article" date="2017" name="Elife">
        <title>Extensive horizontal gene transfer in cheese-associated bacteria.</title>
        <authorList>
            <person name="Bonham K.S."/>
            <person name="Wolfe B.E."/>
            <person name="Dutton R.J."/>
        </authorList>
    </citation>
    <scope>NUCLEOTIDE SEQUENCE [LARGE SCALE GENOMIC DNA]</scope>
    <source>
        <strain evidence="10 11">JB196</strain>
    </source>
</reference>
<keyword evidence="3" id="KW-1003">Cell membrane</keyword>
<dbReference type="GO" id="GO:0005886">
    <property type="term" value="C:plasma membrane"/>
    <property type="evidence" value="ECO:0007669"/>
    <property type="project" value="UniProtKB-SubCell"/>
</dbReference>
<feature type="region of interest" description="Disordered" evidence="8">
    <location>
        <begin position="1"/>
        <end position="41"/>
    </location>
</feature>
<dbReference type="AlphaFoldDB" id="A0A368LMM4"/>
<keyword evidence="7 9" id="KW-0472">Membrane</keyword>
<keyword evidence="11" id="KW-1185">Reference proteome</keyword>
<keyword evidence="5 9" id="KW-0812">Transmembrane</keyword>
<evidence type="ECO:0000256" key="2">
    <source>
        <dbReference type="ARBA" id="ARBA00008255"/>
    </source>
</evidence>
<evidence type="ECO:0000256" key="1">
    <source>
        <dbReference type="ARBA" id="ARBA00004429"/>
    </source>
</evidence>
<evidence type="ECO:0000256" key="8">
    <source>
        <dbReference type="SAM" id="MobiDB-lite"/>
    </source>
</evidence>
<protein>
    <submittedName>
        <fullName evidence="10">TIGR01620 family protein</fullName>
    </submittedName>
</protein>
<dbReference type="PANTHER" id="PTHR39342">
    <property type="entry name" value="UPF0283 MEMBRANE PROTEIN YCJF"/>
    <property type="match status" value="1"/>
</dbReference>
<evidence type="ECO:0000256" key="7">
    <source>
        <dbReference type="ARBA" id="ARBA00023136"/>
    </source>
</evidence>
<evidence type="ECO:0000313" key="10">
    <source>
        <dbReference type="EMBL" id="RCS73144.1"/>
    </source>
</evidence>
<dbReference type="InterPro" id="IPR021147">
    <property type="entry name" value="DUF697"/>
</dbReference>
<dbReference type="PANTHER" id="PTHR39342:SF1">
    <property type="entry name" value="UPF0283 MEMBRANE PROTEIN YCJF"/>
    <property type="match status" value="1"/>
</dbReference>
<organism evidence="10 11">
    <name type="scientific">Vibrio casei</name>
    <dbReference type="NCBI Taxonomy" id="673372"/>
    <lineage>
        <taxon>Bacteria</taxon>
        <taxon>Pseudomonadati</taxon>
        <taxon>Pseudomonadota</taxon>
        <taxon>Gammaproteobacteria</taxon>
        <taxon>Vibrionales</taxon>
        <taxon>Vibrionaceae</taxon>
        <taxon>Vibrio</taxon>
    </lineage>
</organism>
<dbReference type="EMBL" id="QPGL01000001">
    <property type="protein sequence ID" value="RCS73144.1"/>
    <property type="molecule type" value="Genomic_DNA"/>
</dbReference>
<evidence type="ECO:0000256" key="6">
    <source>
        <dbReference type="ARBA" id="ARBA00022989"/>
    </source>
</evidence>
<evidence type="ECO:0000313" key="11">
    <source>
        <dbReference type="Proteomes" id="UP000252479"/>
    </source>
</evidence>
<gene>
    <name evidence="10" type="ORF">CIK83_05665</name>
</gene>
<comment type="subcellular location">
    <subcellularLocation>
        <location evidence="1">Cell inner membrane</location>
        <topology evidence="1">Multi-pass membrane protein</topology>
    </subcellularLocation>
</comment>
<keyword evidence="4" id="KW-0997">Cell inner membrane</keyword>
<dbReference type="RefSeq" id="WP_086963245.1">
    <property type="nucleotide sequence ID" value="NZ_FUKS01000054.1"/>
</dbReference>
<evidence type="ECO:0000256" key="4">
    <source>
        <dbReference type="ARBA" id="ARBA00022519"/>
    </source>
</evidence>
<comment type="caution">
    <text evidence="10">The sequence shown here is derived from an EMBL/GenBank/DDBJ whole genome shotgun (WGS) entry which is preliminary data.</text>
</comment>
<accession>A0A368LMM4</accession>
<feature type="transmembrane region" description="Helical" evidence="9">
    <location>
        <begin position="93"/>
        <end position="111"/>
    </location>
</feature>
<sequence length="373" mass="41466">MSEYKNKVIFSSDKPETRDDKLKQQQDSQKKQTGPEYDREQQDTLNTLGAKITFDSQAEFVPMTQAQQIDANDSNTLEDGMVKIIRPKSKARWWLVGGIASFSGLLGWQSVHNVVLSYQQGDWLSLGWTGFIAALASIGIVFTVKELWKLRRLRRQLSSQEQAIDLIHSHGTGKGVPFCENLAEQAGVTLEHVGFDRWKKTVNANHNDADVIELYDSMVIAQQDKQAKKIVATYSTEAAVLVAVSPLAIADMFLVAWRNFKMIDELGKIYGVELGYWSRIRLLKLVFINMAAAGASELIADVGMNVMSMNVAGKISTRAAQGIGIGMLTGRLGIKAMALLRPLPWRKEQAVRLSEIRKLIVGRVVGKSEGKEL</sequence>
<feature type="transmembrane region" description="Helical" evidence="9">
    <location>
        <begin position="238"/>
        <end position="260"/>
    </location>
</feature>
<dbReference type="InterPro" id="IPR006507">
    <property type="entry name" value="UPF0283"/>
</dbReference>
<comment type="similarity">
    <text evidence="2">Belongs to the UPF0283 family.</text>
</comment>
<evidence type="ECO:0000256" key="9">
    <source>
        <dbReference type="SAM" id="Phobius"/>
    </source>
</evidence>
<proteinExistence type="inferred from homology"/>
<evidence type="ECO:0000256" key="5">
    <source>
        <dbReference type="ARBA" id="ARBA00022692"/>
    </source>
</evidence>
<dbReference type="Pfam" id="PF05128">
    <property type="entry name" value="DUF697"/>
    <property type="match status" value="1"/>
</dbReference>
<keyword evidence="6 9" id="KW-1133">Transmembrane helix</keyword>
<evidence type="ECO:0000256" key="3">
    <source>
        <dbReference type="ARBA" id="ARBA00022475"/>
    </source>
</evidence>